<evidence type="ECO:0000256" key="13">
    <source>
        <dbReference type="ARBA" id="ARBA00022842"/>
    </source>
</evidence>
<dbReference type="PANTHER" id="PTHR18867">
    <property type="entry name" value="RAD50"/>
    <property type="match status" value="1"/>
</dbReference>
<dbReference type="InterPro" id="IPR013134">
    <property type="entry name" value="Zn_hook_RAD50"/>
</dbReference>
<feature type="domain" description="Zinc-hook" evidence="21">
    <location>
        <begin position="636"/>
        <end position="732"/>
    </location>
</feature>
<evidence type="ECO:0000256" key="16">
    <source>
        <dbReference type="ARBA" id="ARBA00023242"/>
    </source>
</evidence>
<reference evidence="22 23" key="1">
    <citation type="submission" date="2016-08" db="EMBL/GenBank/DDBJ databases">
        <title>Genomes of anaerobic fungi encode conserved fungal cellulosomes for biomass hydrolysis.</title>
        <authorList>
            <consortium name="DOE Joint Genome Institute"/>
            <person name="Haitjema C.H."/>
            <person name="Gilmore S.P."/>
            <person name="Henske J.K."/>
            <person name="Solomon K.V."/>
            <person name="De Groot R."/>
            <person name="Kuo A."/>
            <person name="Mondo S.J."/>
            <person name="Salamov A.A."/>
            <person name="Labutti K."/>
            <person name="Zhao Z."/>
            <person name="Chiniquy J."/>
            <person name="Barry K."/>
            <person name="Brewer H.M."/>
            <person name="Purvine S.O."/>
            <person name="Wright A.T."/>
            <person name="Boxma B."/>
            <person name="Van Alen T."/>
            <person name="Hackstein J.H."/>
            <person name="Baker S.E."/>
            <person name="Grigoriev I.V."/>
            <person name="O'Malley M.A."/>
        </authorList>
    </citation>
    <scope>NUCLEOTIDE SEQUENCE [LARGE SCALE GENOMIC DNA]</scope>
    <source>
        <strain evidence="23">finn</strain>
    </source>
</reference>
<dbReference type="GO" id="GO:0006302">
    <property type="term" value="P:double-strand break repair"/>
    <property type="evidence" value="ECO:0007669"/>
    <property type="project" value="InterPro"/>
</dbReference>
<keyword evidence="23" id="KW-1185">Reference proteome</keyword>
<comment type="cofactor">
    <cofactor evidence="1">
        <name>Zn(2+)</name>
        <dbReference type="ChEBI" id="CHEBI:29105"/>
    </cofactor>
</comment>
<evidence type="ECO:0000256" key="4">
    <source>
        <dbReference type="ARBA" id="ARBA00009439"/>
    </source>
</evidence>
<dbReference type="AlphaFoldDB" id="A0A1Y1VI00"/>
<organism evidence="22 23">
    <name type="scientific">Piromyces finnis</name>
    <dbReference type="NCBI Taxonomy" id="1754191"/>
    <lineage>
        <taxon>Eukaryota</taxon>
        <taxon>Fungi</taxon>
        <taxon>Fungi incertae sedis</taxon>
        <taxon>Chytridiomycota</taxon>
        <taxon>Chytridiomycota incertae sedis</taxon>
        <taxon>Neocallimastigomycetes</taxon>
        <taxon>Neocallimastigales</taxon>
        <taxon>Neocallimastigaceae</taxon>
        <taxon>Piromyces</taxon>
    </lineage>
</organism>
<feature type="coiled-coil region" evidence="20">
    <location>
        <begin position="539"/>
        <end position="608"/>
    </location>
</feature>
<dbReference type="GO" id="GO:0051880">
    <property type="term" value="F:G-quadruplex DNA binding"/>
    <property type="evidence" value="ECO:0007669"/>
    <property type="project" value="TreeGrafter"/>
</dbReference>
<keyword evidence="13" id="KW-0460">Magnesium</keyword>
<keyword evidence="9" id="KW-0227">DNA damage</keyword>
<comment type="subcellular location">
    <subcellularLocation>
        <location evidence="3">Chromosome</location>
    </subcellularLocation>
    <subcellularLocation>
        <location evidence="2">Nucleus</location>
    </subcellularLocation>
</comment>
<evidence type="ECO:0000256" key="14">
    <source>
        <dbReference type="ARBA" id="ARBA00023054"/>
    </source>
</evidence>
<evidence type="ECO:0000256" key="11">
    <source>
        <dbReference type="ARBA" id="ARBA00022833"/>
    </source>
</evidence>
<keyword evidence="11 19" id="KW-0862">Zinc</keyword>
<proteinExistence type="inferred from homology"/>
<dbReference type="Gene3D" id="3.40.50.300">
    <property type="entry name" value="P-loop containing nucleotide triphosphate hydrolases"/>
    <property type="match status" value="2"/>
</dbReference>
<dbReference type="GO" id="GO:0000794">
    <property type="term" value="C:condensed nuclear chromosome"/>
    <property type="evidence" value="ECO:0007669"/>
    <property type="project" value="TreeGrafter"/>
</dbReference>
<feature type="coiled-coil region" evidence="20">
    <location>
        <begin position="710"/>
        <end position="991"/>
    </location>
</feature>
<dbReference type="NCBIfam" id="TIGR00606">
    <property type="entry name" value="rad50"/>
    <property type="match status" value="1"/>
</dbReference>
<evidence type="ECO:0000256" key="19">
    <source>
        <dbReference type="PROSITE-ProRule" id="PRU00471"/>
    </source>
</evidence>
<dbReference type="STRING" id="1754191.A0A1Y1VI00"/>
<gene>
    <name evidence="22" type="ORF">BCR36DRAFT_165343</name>
</gene>
<dbReference type="GO" id="GO:0016887">
    <property type="term" value="F:ATP hydrolysis activity"/>
    <property type="evidence" value="ECO:0007669"/>
    <property type="project" value="InterPro"/>
</dbReference>
<protein>
    <recommendedName>
        <fullName evidence="5">DNA repair protein RAD50</fullName>
    </recommendedName>
</protein>
<evidence type="ECO:0000256" key="2">
    <source>
        <dbReference type="ARBA" id="ARBA00004123"/>
    </source>
</evidence>
<dbReference type="SUPFAM" id="SSF52540">
    <property type="entry name" value="P-loop containing nucleoside triphosphate hydrolases"/>
    <property type="match status" value="2"/>
</dbReference>
<dbReference type="InterPro" id="IPR004584">
    <property type="entry name" value="Rad50_eukaryotes"/>
</dbReference>
<feature type="coiled-coil region" evidence="20">
    <location>
        <begin position="230"/>
        <end position="324"/>
    </location>
</feature>
<feature type="coiled-coil region" evidence="20">
    <location>
        <begin position="464"/>
        <end position="491"/>
    </location>
</feature>
<evidence type="ECO:0000256" key="7">
    <source>
        <dbReference type="ARBA" id="ARBA00022723"/>
    </source>
</evidence>
<comment type="catalytic activity">
    <reaction evidence="18">
        <text>ATP + H2O = ADP + phosphate + H(+)</text>
        <dbReference type="Rhea" id="RHEA:13065"/>
        <dbReference type="ChEBI" id="CHEBI:15377"/>
        <dbReference type="ChEBI" id="CHEBI:15378"/>
        <dbReference type="ChEBI" id="CHEBI:30616"/>
        <dbReference type="ChEBI" id="CHEBI:43474"/>
        <dbReference type="ChEBI" id="CHEBI:456216"/>
    </reaction>
</comment>
<accession>A0A1Y1VI00</accession>
<dbReference type="GO" id="GO:0007004">
    <property type="term" value="P:telomere maintenance via telomerase"/>
    <property type="evidence" value="ECO:0007669"/>
    <property type="project" value="TreeGrafter"/>
</dbReference>
<evidence type="ECO:0000256" key="12">
    <source>
        <dbReference type="ARBA" id="ARBA00022840"/>
    </source>
</evidence>
<dbReference type="FunFam" id="3.40.50.300:FF:001195">
    <property type="entry name" value="DNA repair protein rad50"/>
    <property type="match status" value="1"/>
</dbReference>
<reference evidence="22 23" key="2">
    <citation type="submission" date="2016-08" db="EMBL/GenBank/DDBJ databases">
        <title>Pervasive Adenine N6-methylation of Active Genes in Fungi.</title>
        <authorList>
            <consortium name="DOE Joint Genome Institute"/>
            <person name="Mondo S.J."/>
            <person name="Dannebaum R.O."/>
            <person name="Kuo R.C."/>
            <person name="Labutti K."/>
            <person name="Haridas S."/>
            <person name="Kuo A."/>
            <person name="Salamov A."/>
            <person name="Ahrendt S.R."/>
            <person name="Lipzen A."/>
            <person name="Sullivan W."/>
            <person name="Andreopoulos W.B."/>
            <person name="Clum A."/>
            <person name="Lindquist E."/>
            <person name="Daum C."/>
            <person name="Ramamoorthy G.K."/>
            <person name="Gryganskyi A."/>
            <person name="Culley D."/>
            <person name="Magnuson J.K."/>
            <person name="James T.Y."/>
            <person name="O'Malley M.A."/>
            <person name="Stajich J.E."/>
            <person name="Spatafora J.W."/>
            <person name="Visel A."/>
            <person name="Grigoriev I.V."/>
        </authorList>
    </citation>
    <scope>NUCLEOTIDE SEQUENCE [LARGE SCALE GENOMIC DNA]</scope>
    <source>
        <strain evidence="23">finn</strain>
    </source>
</reference>
<dbReference type="Proteomes" id="UP000193719">
    <property type="component" value="Unassembled WGS sequence"/>
</dbReference>
<keyword evidence="8" id="KW-0547">Nucleotide-binding</keyword>
<evidence type="ECO:0000256" key="6">
    <source>
        <dbReference type="ARBA" id="ARBA00022454"/>
    </source>
</evidence>
<feature type="binding site" evidence="19">
    <location>
        <position position="680"/>
    </location>
    <ligand>
        <name>Zn(2+)</name>
        <dbReference type="ChEBI" id="CHEBI:29105"/>
    </ligand>
</feature>
<name>A0A1Y1VI00_9FUNG</name>
<dbReference type="Pfam" id="PF13558">
    <property type="entry name" value="SbcC_Walker_B"/>
    <property type="match status" value="1"/>
</dbReference>
<comment type="caution">
    <text evidence="22">The sequence shown here is derived from an EMBL/GenBank/DDBJ whole genome shotgun (WGS) entry which is preliminary data.</text>
</comment>
<dbReference type="InterPro" id="IPR027417">
    <property type="entry name" value="P-loop_NTPase"/>
</dbReference>
<dbReference type="GO" id="GO:0000722">
    <property type="term" value="P:telomere maintenance via recombination"/>
    <property type="evidence" value="ECO:0007669"/>
    <property type="project" value="TreeGrafter"/>
</dbReference>
<keyword evidence="10" id="KW-0378">Hydrolase</keyword>
<dbReference type="GO" id="GO:0005524">
    <property type="term" value="F:ATP binding"/>
    <property type="evidence" value="ECO:0007669"/>
    <property type="project" value="UniProtKB-KW"/>
</dbReference>
<dbReference type="Gene3D" id="1.10.287.1490">
    <property type="match status" value="1"/>
</dbReference>
<keyword evidence="14 20" id="KW-0175">Coiled coil</keyword>
<dbReference type="EMBL" id="MCFH01000007">
    <property type="protein sequence ID" value="ORX56659.1"/>
    <property type="molecule type" value="Genomic_DNA"/>
</dbReference>
<feature type="coiled-coil region" evidence="20">
    <location>
        <begin position="1022"/>
        <end position="1096"/>
    </location>
</feature>
<evidence type="ECO:0000256" key="5">
    <source>
        <dbReference type="ARBA" id="ARBA00017893"/>
    </source>
</evidence>
<feature type="binding site" evidence="19">
    <location>
        <position position="683"/>
    </location>
    <ligand>
        <name>Zn(2+)</name>
        <dbReference type="ChEBI" id="CHEBI:29105"/>
    </ligand>
</feature>
<evidence type="ECO:0000256" key="18">
    <source>
        <dbReference type="ARBA" id="ARBA00049360"/>
    </source>
</evidence>
<dbReference type="OrthoDB" id="18797at2759"/>
<dbReference type="PANTHER" id="PTHR18867:SF12">
    <property type="entry name" value="DNA REPAIR PROTEIN RAD50"/>
    <property type="match status" value="1"/>
</dbReference>
<dbReference type="GO" id="GO:0046872">
    <property type="term" value="F:metal ion binding"/>
    <property type="evidence" value="ECO:0007669"/>
    <property type="project" value="UniProtKB-UniRule"/>
</dbReference>
<evidence type="ECO:0000313" key="22">
    <source>
        <dbReference type="EMBL" id="ORX56659.1"/>
    </source>
</evidence>
<evidence type="ECO:0000256" key="8">
    <source>
        <dbReference type="ARBA" id="ARBA00022741"/>
    </source>
</evidence>
<dbReference type="GO" id="GO:0030870">
    <property type="term" value="C:Mre11 complex"/>
    <property type="evidence" value="ECO:0007669"/>
    <property type="project" value="InterPro"/>
</dbReference>
<keyword evidence="15" id="KW-0234">DNA repair</keyword>
<dbReference type="InterPro" id="IPR038729">
    <property type="entry name" value="Rad50/SbcC_AAA"/>
</dbReference>
<evidence type="ECO:0000256" key="3">
    <source>
        <dbReference type="ARBA" id="ARBA00004286"/>
    </source>
</evidence>
<keyword evidence="7 19" id="KW-0479">Metal-binding</keyword>
<evidence type="ECO:0000256" key="15">
    <source>
        <dbReference type="ARBA" id="ARBA00023204"/>
    </source>
</evidence>
<keyword evidence="17" id="KW-0469">Meiosis</keyword>
<dbReference type="PROSITE" id="PS51131">
    <property type="entry name" value="ZN_HOOK"/>
    <property type="match status" value="1"/>
</dbReference>
<dbReference type="GO" id="GO:0070192">
    <property type="term" value="P:chromosome organization involved in meiotic cell cycle"/>
    <property type="evidence" value="ECO:0007669"/>
    <property type="project" value="TreeGrafter"/>
</dbReference>
<evidence type="ECO:0000256" key="17">
    <source>
        <dbReference type="ARBA" id="ARBA00023254"/>
    </source>
</evidence>
<comment type="similarity">
    <text evidence="4">Belongs to the SMC family. RAD50 subfamily.</text>
</comment>
<dbReference type="GO" id="GO:0003691">
    <property type="term" value="F:double-stranded telomeric DNA binding"/>
    <property type="evidence" value="ECO:0007669"/>
    <property type="project" value="TreeGrafter"/>
</dbReference>
<evidence type="ECO:0000256" key="1">
    <source>
        <dbReference type="ARBA" id="ARBA00001947"/>
    </source>
</evidence>
<evidence type="ECO:0000256" key="20">
    <source>
        <dbReference type="SAM" id="Coils"/>
    </source>
</evidence>
<evidence type="ECO:0000259" key="21">
    <source>
        <dbReference type="PROSITE" id="PS51131"/>
    </source>
</evidence>
<keyword evidence="16" id="KW-0539">Nucleus</keyword>
<keyword evidence="6" id="KW-0158">Chromosome</keyword>
<keyword evidence="12" id="KW-0067">ATP-binding</keyword>
<dbReference type="Pfam" id="PF04423">
    <property type="entry name" value="Rad50_zn_hook"/>
    <property type="match status" value="1"/>
</dbReference>
<evidence type="ECO:0000256" key="9">
    <source>
        <dbReference type="ARBA" id="ARBA00022763"/>
    </source>
</evidence>
<sequence>MSKIEKLLIRGIRSFNPDVYSEDNVISFLTPLTLIVGPNGSGKTTIIECLKYATTGDLPPNSKGGAFIHDPKIANETEIKAQIKLKFSNLSGTHLVATRSIQSTQKKNSITQKTLESVLMYKDSVTGEQKSISSRCAELDTEIPIQLGVSKAILENVIFCHQEESNWPLSEPSILKKKFDDIFASTKYTKVIDNIKSIRKEQSINIKLESQKISFLEKDKFKAESLRTAQIVARNKVNNIKERLSDLERNEIDEVSEEIDRIEETLQEIGQLQYLLKQNTLEKNIADKNMEELSAKIKIYTESDDELNELIKKYSEEIKNSSQNNNTYKYQLDTANKRQKFLESQQINELTKKGRYQAEIESYETIKKKRNNLINNLRTKYEFLDQQKQMNQIFNAMNSENALLNQDLHSFEELSRKKENDINEKINGFKSKLFINKENQKNDKSKYSSNKLKYDEYYMKLKSNEISKQEIDDLIKTIKEKENVVKEEQIQFDNMDYLAQITMKEKESEKIKESYRAIVDEISKIHANSKLQVQYSLIKEKLKEKESSKNEIIKEYKKKMQEIYNEIYEENEIKNINSNYKTNLSNEKKNIKDDIERTKNQLASTKTRLSISESSYQKSLTELEKSNEKISQICGEEDLKEMLKETEKVLMEKQDVLANISSAKIMYTKFIAKSKKSHCCPLCIKKFENSEENKFIERLEKIIQKIPETIEKAKIRVEEELKKREKLRSLEPLYLKIESLKNKELKKLKEDIDKYKKEEEVLNDNLSKLNEKLNQLSIKENQFKEFEEICQKREKILKEYHTIEIEINELKNDVNNIGTHKDLKELQKDQQFFQNKSDELQKQINNMHNQYSQALMQLQESKNMLLKLNEKLTYLKNRLNEYEFIKISMDNLLKDNEKFEQDIKKLEIEEKEIEDKIVIAEEELAFIKKANEQERFKKEAKIKEIKESIDQLNNINDEIKKYQNKNIENLLQESEQELEKIDKELKECHTKILEISNVLSQQNEHLLKIEVLKREVEDNIQYRSIQQNLHNLNKKKVELESKISQYDIETYNDNLIMLNEKKKELLNEKATITGELKQLEDRVRQIERELTTEYKNVDEDYIKSQLKLKTDEMAYEDLEKYSKALDNAIMHYHSIKMEEINRTIQELWVQTYQGSDIDTIEIRGEKELSKSKVKSYNYRVVMLKDGKEINMRGRCSSGQKVLASLIIRLALAESFCINCGILALDEPTTNLDQANIESLAESLTMYCLNN</sequence>
<dbReference type="Pfam" id="PF13476">
    <property type="entry name" value="AAA_23"/>
    <property type="match status" value="1"/>
</dbReference>
<evidence type="ECO:0000256" key="10">
    <source>
        <dbReference type="ARBA" id="ARBA00022801"/>
    </source>
</evidence>
<dbReference type="GO" id="GO:0043047">
    <property type="term" value="F:single-stranded telomeric DNA binding"/>
    <property type="evidence" value="ECO:0007669"/>
    <property type="project" value="TreeGrafter"/>
</dbReference>
<evidence type="ECO:0000313" key="23">
    <source>
        <dbReference type="Proteomes" id="UP000193719"/>
    </source>
</evidence>